<name>A0A5C0AZW6_9BURK</name>
<dbReference type="OrthoDB" id="8564304at2"/>
<dbReference type="EMBL" id="CP043046">
    <property type="protein sequence ID" value="QEI08009.1"/>
    <property type="molecule type" value="Genomic_DNA"/>
</dbReference>
<organism evidence="1 2">
    <name type="scientific">Pigmentiphaga aceris</name>
    <dbReference type="NCBI Taxonomy" id="1940612"/>
    <lineage>
        <taxon>Bacteria</taxon>
        <taxon>Pseudomonadati</taxon>
        <taxon>Pseudomonadota</taxon>
        <taxon>Betaproteobacteria</taxon>
        <taxon>Burkholderiales</taxon>
        <taxon>Alcaligenaceae</taxon>
        <taxon>Pigmentiphaga</taxon>
    </lineage>
</organism>
<dbReference type="KEGG" id="pacr:FXN63_20820"/>
<gene>
    <name evidence="1" type="ORF">FXN63_20820</name>
</gene>
<sequence>MKKTDLEKNKALKLTGQLKQASTPARFGAGAQLLSEQDRREQRKRDQALGLVPFAVKLPQTLANTLRETAVERGVSLNELVDSLLTQALQSK</sequence>
<reference evidence="1 2" key="1">
    <citation type="submission" date="2019-08" db="EMBL/GenBank/DDBJ databases">
        <title>Amphibian skin-associated Pigmentiphaga: genome sequence and occurrence across geography and hosts.</title>
        <authorList>
            <person name="Bletz M.C."/>
            <person name="Bunk B."/>
            <person name="Sproeer C."/>
            <person name="Biwer P."/>
            <person name="Reiter S."/>
            <person name="Rabemananjara F.C.E."/>
            <person name="Schulz S."/>
            <person name="Overmann J."/>
            <person name="Vences M."/>
        </authorList>
    </citation>
    <scope>NUCLEOTIDE SEQUENCE [LARGE SCALE GENOMIC DNA]</scope>
    <source>
        <strain evidence="1 2">Mada1488</strain>
    </source>
</reference>
<evidence type="ECO:0008006" key="3">
    <source>
        <dbReference type="Google" id="ProtNLM"/>
    </source>
</evidence>
<evidence type="ECO:0000313" key="2">
    <source>
        <dbReference type="Proteomes" id="UP000325161"/>
    </source>
</evidence>
<keyword evidence="2" id="KW-1185">Reference proteome</keyword>
<proteinExistence type="predicted"/>
<protein>
    <recommendedName>
        <fullName evidence="3">LexA regulated protein</fullName>
    </recommendedName>
</protein>
<dbReference type="AlphaFoldDB" id="A0A5C0AZW6"/>
<accession>A0A5C0AZW6</accession>
<dbReference type="Proteomes" id="UP000325161">
    <property type="component" value="Chromosome"/>
</dbReference>
<dbReference type="RefSeq" id="WP_148817114.1">
    <property type="nucleotide sequence ID" value="NZ_CP043046.1"/>
</dbReference>
<evidence type="ECO:0000313" key="1">
    <source>
        <dbReference type="EMBL" id="QEI08009.1"/>
    </source>
</evidence>